<dbReference type="AlphaFoldDB" id="A0AAN1WH62"/>
<proteinExistence type="predicted"/>
<evidence type="ECO:0000256" key="1">
    <source>
        <dbReference type="SAM" id="SignalP"/>
    </source>
</evidence>
<accession>A0AAN1WH62</accession>
<keyword evidence="1" id="KW-0732">Signal</keyword>
<dbReference type="KEGG" id="marq:MARGE09_P1726"/>
<evidence type="ECO:0000313" key="3">
    <source>
        <dbReference type="Proteomes" id="UP001320119"/>
    </source>
</evidence>
<keyword evidence="3" id="KW-1185">Reference proteome</keyword>
<reference evidence="2 3" key="1">
    <citation type="journal article" date="2022" name="IScience">
        <title>An ultrasensitive nanofiber-based assay for enzymatic hydrolysis and deep-sea microbial degradation of cellulose.</title>
        <authorList>
            <person name="Tsudome M."/>
            <person name="Tachioka M."/>
            <person name="Miyazaki M."/>
            <person name="Uchimura K."/>
            <person name="Tsuda M."/>
            <person name="Takaki Y."/>
            <person name="Deguchi S."/>
        </authorList>
    </citation>
    <scope>NUCLEOTIDE SEQUENCE [LARGE SCALE GENOMIC DNA]</scope>
    <source>
        <strain evidence="2 3">GE09</strain>
    </source>
</reference>
<dbReference type="EMBL" id="AP023086">
    <property type="protein sequence ID" value="BCD97525.1"/>
    <property type="molecule type" value="Genomic_DNA"/>
</dbReference>
<dbReference type="Proteomes" id="UP001320119">
    <property type="component" value="Chromosome"/>
</dbReference>
<feature type="chain" id="PRO_5043019264" evidence="1">
    <location>
        <begin position="23"/>
        <end position="133"/>
    </location>
</feature>
<dbReference type="RefSeq" id="WP_236986992.1">
    <property type="nucleotide sequence ID" value="NZ_AP023086.1"/>
</dbReference>
<organism evidence="2 3">
    <name type="scientific">Marinagarivorans cellulosilyticus</name>
    <dbReference type="NCBI Taxonomy" id="2721545"/>
    <lineage>
        <taxon>Bacteria</taxon>
        <taxon>Pseudomonadati</taxon>
        <taxon>Pseudomonadota</taxon>
        <taxon>Gammaproteobacteria</taxon>
        <taxon>Cellvibrionales</taxon>
        <taxon>Cellvibrionaceae</taxon>
        <taxon>Marinagarivorans</taxon>
    </lineage>
</organism>
<gene>
    <name evidence="2" type="ORF">MARGE09_P1726</name>
</gene>
<feature type="signal peptide" evidence="1">
    <location>
        <begin position="1"/>
        <end position="22"/>
    </location>
</feature>
<sequence length="133" mass="14874">MNTHVLLNYSALLLLLSFGLCGCDGQDRFEDCYFNGEPVPNYEITAYNAITGEKVCWTEYRSPEYFGDKAWSYEGACEYGFEDGEHSFVSNITVTAPGFEAQTLENSPKPTDYLCVLEGEQTVVDFYLAPSAI</sequence>
<evidence type="ECO:0000313" key="2">
    <source>
        <dbReference type="EMBL" id="BCD97525.1"/>
    </source>
</evidence>
<protein>
    <submittedName>
        <fullName evidence="2">Uncharacterized protein</fullName>
    </submittedName>
</protein>
<name>A0AAN1WH62_9GAMM</name>